<sequence>MASWSYQPVKGEGEKDELTLRILSGPSALINNITSSTTVSTLLTNWTNDLVVKGLNSCVSVSVNGVGQFKLWLCTIHRDSPSTLEETVDRANHFLLQNDSASESGCFSFTADPSFNHGYLLSIIRVPATLSPFSPSKKPSLIPWKVKKDLYRNTPWLLLLCLLTLLCAICIIVSTRLQLTFRTTTTTTTTSKDDLWLHWNTTNSIGLTNQLQFTRPWPSFLDYFSEHQQQQEWYTRLDDQSMIPTTLIDATELKYQKWFQNRYPEMERVRQTGDYLNTSFWEDPYAVQIPTDALFHPAHCLLAVRRYWIARETGRHGVVWGF</sequence>
<accession>A0A9W6DMU6</accession>
<keyword evidence="1" id="KW-0472">Membrane</keyword>
<keyword evidence="1" id="KW-0812">Transmembrane</keyword>
<reference evidence="2" key="1">
    <citation type="submission" date="2022-07" db="EMBL/GenBank/DDBJ databases">
        <title>Taxonomy of Aspergillus series Nigri: significant species reduction supported by multi-species coalescent approaches.</title>
        <authorList>
            <person name="Bian C."/>
            <person name="Kusuya Y."/>
            <person name="Sklenar F."/>
            <person name="D'hooge E."/>
            <person name="Yaguchi T."/>
            <person name="Takahashi H."/>
            <person name="Hubka V."/>
        </authorList>
    </citation>
    <scope>NUCLEOTIDE SEQUENCE</scope>
    <source>
        <strain evidence="2">CBS 733.88</strain>
    </source>
</reference>
<dbReference type="AlphaFoldDB" id="A0A9W6DMU6"/>
<proteinExistence type="predicted"/>
<evidence type="ECO:0000313" key="2">
    <source>
        <dbReference type="EMBL" id="GKZ22398.1"/>
    </source>
</evidence>
<evidence type="ECO:0000313" key="3">
    <source>
        <dbReference type="Proteomes" id="UP001143548"/>
    </source>
</evidence>
<gene>
    <name evidence="2" type="ORF">AbraCBS73388_008546</name>
</gene>
<protein>
    <submittedName>
        <fullName evidence="2">Uncharacterized protein</fullName>
    </submittedName>
</protein>
<keyword evidence="1" id="KW-1133">Transmembrane helix</keyword>
<feature type="transmembrane region" description="Helical" evidence="1">
    <location>
        <begin position="156"/>
        <end position="177"/>
    </location>
</feature>
<dbReference type="EMBL" id="BROQ01000051">
    <property type="protein sequence ID" value="GKZ22398.1"/>
    <property type="molecule type" value="Genomic_DNA"/>
</dbReference>
<comment type="caution">
    <text evidence="2">The sequence shown here is derived from an EMBL/GenBank/DDBJ whole genome shotgun (WGS) entry which is preliminary data.</text>
</comment>
<organism evidence="2 3">
    <name type="scientific">Aspergillus brasiliensis</name>
    <dbReference type="NCBI Taxonomy" id="319629"/>
    <lineage>
        <taxon>Eukaryota</taxon>
        <taxon>Fungi</taxon>
        <taxon>Dikarya</taxon>
        <taxon>Ascomycota</taxon>
        <taxon>Pezizomycotina</taxon>
        <taxon>Eurotiomycetes</taxon>
        <taxon>Eurotiomycetidae</taxon>
        <taxon>Eurotiales</taxon>
        <taxon>Aspergillaceae</taxon>
        <taxon>Aspergillus</taxon>
        <taxon>Aspergillus subgen. Circumdati</taxon>
    </lineage>
</organism>
<evidence type="ECO:0000256" key="1">
    <source>
        <dbReference type="SAM" id="Phobius"/>
    </source>
</evidence>
<dbReference type="Proteomes" id="UP001143548">
    <property type="component" value="Unassembled WGS sequence"/>
</dbReference>
<name>A0A9W6DMU6_9EURO</name>